<organism evidence="1 2">
    <name type="scientific">Podospora aff. communis PSN243</name>
    <dbReference type="NCBI Taxonomy" id="3040156"/>
    <lineage>
        <taxon>Eukaryota</taxon>
        <taxon>Fungi</taxon>
        <taxon>Dikarya</taxon>
        <taxon>Ascomycota</taxon>
        <taxon>Pezizomycotina</taxon>
        <taxon>Sordariomycetes</taxon>
        <taxon>Sordariomycetidae</taxon>
        <taxon>Sordariales</taxon>
        <taxon>Podosporaceae</taxon>
        <taxon>Podospora</taxon>
    </lineage>
</organism>
<dbReference type="AlphaFoldDB" id="A0AAV9GHW8"/>
<name>A0AAV9GHW8_9PEZI</name>
<reference evidence="1" key="1">
    <citation type="journal article" date="2023" name="Mol. Phylogenet. Evol.">
        <title>Genome-scale phylogeny and comparative genomics of the fungal order Sordariales.</title>
        <authorList>
            <person name="Hensen N."/>
            <person name="Bonometti L."/>
            <person name="Westerberg I."/>
            <person name="Brannstrom I.O."/>
            <person name="Guillou S."/>
            <person name="Cros-Aarteil S."/>
            <person name="Calhoun S."/>
            <person name="Haridas S."/>
            <person name="Kuo A."/>
            <person name="Mondo S."/>
            <person name="Pangilinan J."/>
            <person name="Riley R."/>
            <person name="LaButti K."/>
            <person name="Andreopoulos B."/>
            <person name="Lipzen A."/>
            <person name="Chen C."/>
            <person name="Yan M."/>
            <person name="Daum C."/>
            <person name="Ng V."/>
            <person name="Clum A."/>
            <person name="Steindorff A."/>
            <person name="Ohm R.A."/>
            <person name="Martin F."/>
            <person name="Silar P."/>
            <person name="Natvig D.O."/>
            <person name="Lalanne C."/>
            <person name="Gautier V."/>
            <person name="Ament-Velasquez S.L."/>
            <person name="Kruys A."/>
            <person name="Hutchinson M.I."/>
            <person name="Powell A.J."/>
            <person name="Barry K."/>
            <person name="Miller A.N."/>
            <person name="Grigoriev I.V."/>
            <person name="Debuchy R."/>
            <person name="Gladieux P."/>
            <person name="Hiltunen Thoren M."/>
            <person name="Johannesson H."/>
        </authorList>
    </citation>
    <scope>NUCLEOTIDE SEQUENCE</scope>
    <source>
        <strain evidence="1">PSN243</strain>
    </source>
</reference>
<protein>
    <submittedName>
        <fullName evidence="1">Uncharacterized protein</fullName>
    </submittedName>
</protein>
<reference evidence="1" key="2">
    <citation type="submission" date="2023-05" db="EMBL/GenBank/DDBJ databases">
        <authorList>
            <consortium name="Lawrence Berkeley National Laboratory"/>
            <person name="Steindorff A."/>
            <person name="Hensen N."/>
            <person name="Bonometti L."/>
            <person name="Westerberg I."/>
            <person name="Brannstrom I.O."/>
            <person name="Guillou S."/>
            <person name="Cros-Aarteil S."/>
            <person name="Calhoun S."/>
            <person name="Haridas S."/>
            <person name="Kuo A."/>
            <person name="Mondo S."/>
            <person name="Pangilinan J."/>
            <person name="Riley R."/>
            <person name="Labutti K."/>
            <person name="Andreopoulos B."/>
            <person name="Lipzen A."/>
            <person name="Chen C."/>
            <person name="Yanf M."/>
            <person name="Daum C."/>
            <person name="Ng V."/>
            <person name="Clum A."/>
            <person name="Ohm R."/>
            <person name="Martin F."/>
            <person name="Silar P."/>
            <person name="Natvig D."/>
            <person name="Lalanne C."/>
            <person name="Gautier V."/>
            <person name="Ament-Velasquez S.L."/>
            <person name="Kruys A."/>
            <person name="Hutchinson M.I."/>
            <person name="Powell A.J."/>
            <person name="Barry K."/>
            <person name="Miller A.N."/>
            <person name="Grigoriev I.V."/>
            <person name="Debuchy R."/>
            <person name="Gladieux P."/>
            <person name="Thoren M.H."/>
            <person name="Johannesson H."/>
        </authorList>
    </citation>
    <scope>NUCLEOTIDE SEQUENCE</scope>
    <source>
        <strain evidence="1">PSN243</strain>
    </source>
</reference>
<dbReference type="EMBL" id="MU865949">
    <property type="protein sequence ID" value="KAK4447564.1"/>
    <property type="molecule type" value="Genomic_DNA"/>
</dbReference>
<accession>A0AAV9GHW8</accession>
<proteinExistence type="predicted"/>
<evidence type="ECO:0000313" key="1">
    <source>
        <dbReference type="EMBL" id="KAK4447564.1"/>
    </source>
</evidence>
<dbReference type="Proteomes" id="UP001321760">
    <property type="component" value="Unassembled WGS sequence"/>
</dbReference>
<evidence type="ECO:0000313" key="2">
    <source>
        <dbReference type="Proteomes" id="UP001321760"/>
    </source>
</evidence>
<gene>
    <name evidence="1" type="ORF">QBC34DRAFT_131239</name>
</gene>
<keyword evidence="2" id="KW-1185">Reference proteome</keyword>
<comment type="caution">
    <text evidence="1">The sequence shown here is derived from an EMBL/GenBank/DDBJ whole genome shotgun (WGS) entry which is preliminary data.</text>
</comment>
<sequence>MNRLILRRGRNEGCDGGNISDYRMRCASTGHACGLPRLGPALRIIGARTFATRARRGRPHTFSSEQFLSALPLAEPVPRSGSPGNGLRVEAAGEVSKWPSYTSRRNRRAVIPAVRQSDACDLTIQSCEWLRFLCEISSLFTALCAALPRSATRLVPCLREITISPMLTLWGEWRQSANGIAPLRRILFSPTPTPPGRNRLERILTVNSNQTVRTGDSVTLQHPRRR</sequence>